<organism evidence="2 3">
    <name type="scientific">Arenimonas caeni</name>
    <dbReference type="NCBI Taxonomy" id="2058085"/>
    <lineage>
        <taxon>Bacteria</taxon>
        <taxon>Pseudomonadati</taxon>
        <taxon>Pseudomonadota</taxon>
        <taxon>Gammaproteobacteria</taxon>
        <taxon>Lysobacterales</taxon>
        <taxon>Lysobacteraceae</taxon>
        <taxon>Arenimonas</taxon>
    </lineage>
</organism>
<keyword evidence="3" id="KW-1185">Reference proteome</keyword>
<evidence type="ECO:0000256" key="1">
    <source>
        <dbReference type="SAM" id="MobiDB-lite"/>
    </source>
</evidence>
<accession>A0A2P6M8C5</accession>
<proteinExistence type="predicted"/>
<gene>
    <name evidence="2" type="ORF">C6N40_08330</name>
</gene>
<name>A0A2P6M8C5_9GAMM</name>
<dbReference type="Proteomes" id="UP000241736">
    <property type="component" value="Unassembled WGS sequence"/>
</dbReference>
<feature type="compositionally biased region" description="Basic and acidic residues" evidence="1">
    <location>
        <begin position="41"/>
        <end position="52"/>
    </location>
</feature>
<sequence>MMFRLIGGAVVYGFALYGVAAFLDRPRVKVFLAQGRQGRGTRGETHETRQDASSEESATSSATGD</sequence>
<comment type="caution">
    <text evidence="2">The sequence shown here is derived from an EMBL/GenBank/DDBJ whole genome shotgun (WGS) entry which is preliminary data.</text>
</comment>
<feature type="compositionally biased region" description="Low complexity" evidence="1">
    <location>
        <begin position="55"/>
        <end position="65"/>
    </location>
</feature>
<feature type="region of interest" description="Disordered" evidence="1">
    <location>
        <begin position="33"/>
        <end position="65"/>
    </location>
</feature>
<evidence type="ECO:0000313" key="3">
    <source>
        <dbReference type="Proteomes" id="UP000241736"/>
    </source>
</evidence>
<protein>
    <submittedName>
        <fullName evidence="2">Uncharacterized protein</fullName>
    </submittedName>
</protein>
<evidence type="ECO:0000313" key="2">
    <source>
        <dbReference type="EMBL" id="PRH82249.1"/>
    </source>
</evidence>
<dbReference type="EMBL" id="PVLF01000012">
    <property type="protein sequence ID" value="PRH82249.1"/>
    <property type="molecule type" value="Genomic_DNA"/>
</dbReference>
<dbReference type="AlphaFoldDB" id="A0A2P6M8C5"/>
<reference evidence="2 3" key="1">
    <citation type="submission" date="2018-03" db="EMBL/GenBank/DDBJ databases">
        <title>Arenimonas caeni sp. nov., isolated from activated sludge.</title>
        <authorList>
            <person name="Liu H."/>
        </authorList>
    </citation>
    <scope>NUCLEOTIDE SEQUENCE [LARGE SCALE GENOMIC DNA]</scope>
    <source>
        <strain evidence="3">z29</strain>
    </source>
</reference>